<keyword evidence="4" id="KW-0067">ATP-binding</keyword>
<evidence type="ECO:0000256" key="2">
    <source>
        <dbReference type="ARBA" id="ARBA00022801"/>
    </source>
</evidence>
<dbReference type="EMBL" id="JACHXZ010000001">
    <property type="protein sequence ID" value="MBB3167504.1"/>
    <property type="molecule type" value="Genomic_DNA"/>
</dbReference>
<feature type="domain" description="DNA2/NAM7 helicase-like C-terminal" evidence="5">
    <location>
        <begin position="939"/>
        <end position="1123"/>
    </location>
</feature>
<dbReference type="NCBIfam" id="TIGR03491">
    <property type="entry name" value="TM0106 family RecB-like putative nuclease"/>
    <property type="match status" value="1"/>
</dbReference>
<dbReference type="InterPro" id="IPR038720">
    <property type="entry name" value="YprB_RNase_H-like_dom"/>
</dbReference>
<evidence type="ECO:0000313" key="8">
    <source>
        <dbReference type="Proteomes" id="UP000559987"/>
    </source>
</evidence>
<keyword evidence="3" id="KW-0347">Helicase</keyword>
<dbReference type="Pfam" id="PF13482">
    <property type="entry name" value="RNase_H_2"/>
    <property type="match status" value="1"/>
</dbReference>
<dbReference type="Pfam" id="PF13087">
    <property type="entry name" value="AAA_12"/>
    <property type="match status" value="1"/>
</dbReference>
<dbReference type="AlphaFoldDB" id="A0A839UHJ6"/>
<dbReference type="InterPro" id="IPR012337">
    <property type="entry name" value="RNaseH-like_sf"/>
</dbReference>
<dbReference type="GO" id="GO:0005524">
    <property type="term" value="F:ATP binding"/>
    <property type="evidence" value="ECO:0007669"/>
    <property type="project" value="UniProtKB-KW"/>
</dbReference>
<evidence type="ECO:0000256" key="3">
    <source>
        <dbReference type="ARBA" id="ARBA00022806"/>
    </source>
</evidence>
<dbReference type="GO" id="GO:0043139">
    <property type="term" value="F:5'-3' DNA helicase activity"/>
    <property type="evidence" value="ECO:0007669"/>
    <property type="project" value="TreeGrafter"/>
</dbReference>
<dbReference type="CDD" id="cd18808">
    <property type="entry name" value="SF1_C_Upf1"/>
    <property type="match status" value="1"/>
</dbReference>
<dbReference type="SUPFAM" id="SSF53098">
    <property type="entry name" value="Ribonuclease H-like"/>
    <property type="match status" value="1"/>
</dbReference>
<comment type="caution">
    <text evidence="7">The sequence shown here is derived from an EMBL/GenBank/DDBJ whole genome shotgun (WGS) entry which is preliminary data.</text>
</comment>
<dbReference type="InterPro" id="IPR041679">
    <property type="entry name" value="DNA2/NAM7-like_C"/>
</dbReference>
<evidence type="ECO:0000256" key="1">
    <source>
        <dbReference type="ARBA" id="ARBA00022741"/>
    </source>
</evidence>
<evidence type="ECO:0000256" key="4">
    <source>
        <dbReference type="ARBA" id="ARBA00022840"/>
    </source>
</evidence>
<reference evidence="7 8" key="1">
    <citation type="submission" date="2020-08" db="EMBL/GenBank/DDBJ databases">
        <title>Genomic Encyclopedia of Type Strains, Phase III (KMG-III): the genomes of soil and plant-associated and newly described type strains.</title>
        <authorList>
            <person name="Whitman W."/>
        </authorList>
    </citation>
    <scope>NUCLEOTIDE SEQUENCE [LARGE SCALE GENOMIC DNA]</scope>
    <source>
        <strain evidence="7 8">CECT 8571</strain>
    </source>
</reference>
<dbReference type="InterPro" id="IPR050534">
    <property type="entry name" value="Coronavir_polyprotein_1ab"/>
</dbReference>
<name>A0A839UHJ6_9GAMM</name>
<accession>A0A839UHJ6</accession>
<evidence type="ECO:0000313" key="7">
    <source>
        <dbReference type="EMBL" id="MBB3167504.1"/>
    </source>
</evidence>
<dbReference type="RefSeq" id="WP_183908283.1">
    <property type="nucleotide sequence ID" value="NZ_JACHXZ010000001.1"/>
</dbReference>
<dbReference type="Proteomes" id="UP000559987">
    <property type="component" value="Unassembled WGS sequence"/>
</dbReference>
<dbReference type="GO" id="GO:0016787">
    <property type="term" value="F:hydrolase activity"/>
    <property type="evidence" value="ECO:0007669"/>
    <property type="project" value="UniProtKB-KW"/>
</dbReference>
<keyword evidence="2" id="KW-0378">Hydrolase</keyword>
<gene>
    <name evidence="7" type="ORF">FHS30_000680</name>
</gene>
<dbReference type="Pfam" id="PF13604">
    <property type="entry name" value="AAA_30"/>
    <property type="match status" value="1"/>
</dbReference>
<evidence type="ECO:0000259" key="5">
    <source>
        <dbReference type="Pfam" id="PF13087"/>
    </source>
</evidence>
<dbReference type="InterPro" id="IPR027417">
    <property type="entry name" value="P-loop_NTPase"/>
</dbReference>
<dbReference type="InterPro" id="IPR019993">
    <property type="entry name" value="RecB_nuclease_TM0106_put"/>
</dbReference>
<feature type="domain" description="YprB ribonuclease H-like" evidence="6">
    <location>
        <begin position="324"/>
        <end position="511"/>
    </location>
</feature>
<dbReference type="SUPFAM" id="SSF52540">
    <property type="entry name" value="P-loop containing nucleoside triphosphate hydrolases"/>
    <property type="match status" value="1"/>
</dbReference>
<protein>
    <submittedName>
        <fullName evidence="7">Uncharacterized protein</fullName>
    </submittedName>
</protein>
<dbReference type="PANTHER" id="PTHR43788">
    <property type="entry name" value="DNA2/NAM7 HELICASE FAMILY MEMBER"/>
    <property type="match status" value="1"/>
</dbReference>
<dbReference type="CDD" id="cd17934">
    <property type="entry name" value="DEXXQc_Upf1-like"/>
    <property type="match status" value="1"/>
</dbReference>
<sequence>MYQQQGQWVYSPSDLTTFLASPYASWMNRLAKAYPNDAPARDPADGLMGVLQQRGYAHEARIVDELSAQGLSVFTIEADDNDERAARTVEAMRSGVDVIFQGYLRQHPFAGFADFLVKVPGPSQLGDFHYTVWDTKLSGAPKPAHLVQLCCYAHMLSALQGVRPETLVVVTGDGVQHSFRTDDYFFYYRALRDGFLTQQENFDPAQRPDPAESDSWGDWSGAAEAALLERDHLFQVANITKGQIKKLNRAGVHTLTQLAELDAAHIASVQPAMLARLKAQAQAQLHTKAQQAKGEIRPWFKVLRPAAGEKAGLALLPPASPLDVFFDIEGFPLVQGGLEYLWGASFFDAEGRRQFRDFWAHDAEQEKRAFIEFISWVYERWHRDPTMHIYHYANYEIAACRKLMGRYGVCEHQVDQLLRNDVFVDLYTVVKGALVLGEPRYSIKNVEHLYRSKRDTAVGTGGDSVVVYEQWRALNQQGVEGDSWQNSAILKSIRDYNIDDCDSTQELVDWLRAQQQQHGIDYVGRSDVVEPEVSEAQSATLTLRDRLLEKAEQLRDQDAAAGALHATLAGLLEFHRRDAKPVFWRLFDRLGLSELELVDDLDCLAGCVRTEKPPYKHSPRARNLTYEYRFNPEQAFKGAQKNFYVLGEEDAEGKSIRVTLPEEESDLSQGLIALQCKHELPERLSLVPDEFVNPQPIPAAIEAQVRAYLEGSLAHSAMVDFLTRARPRFTGDSPTNAATAPLVTATEPSARLAQIIDRVLTLDSSYLTLQGPPGAGKSYTGKHVIAELMRRGARVGIASNSHKAINNLLLGVAKHCRVEGIAAQFACTKHPEPEFEALGVVELGNGALADWLADSSVVGTTAWGFARPDMLGQLDYLFVDEAGQVSVANLVGMSGAARNLVLMGDQMQLGQPSQGSHPGESGLSVLDYLLHDTPTIPAHMGVFLGTTFRMHSRVNQFISQHIYEGKLAAHAHNDSRFIDVPTDYRGPLDQTAGLIYIPVHHEGNTQAALEEVDLIVALANELLGRRFHTGDAQCPTRSIEWRDMLFVAPYNLQVRQLQQALGPQARVGSVDKFQGQEAPIVFLSLCASDANESPRGLEFLFDRHRINVAISRAQCLAVVVGNPALAQTRASRVEQIPCVNLMNALMSEASC</sequence>
<dbReference type="Gene3D" id="3.40.50.300">
    <property type="entry name" value="P-loop containing nucleotide triphosphate hydrolases"/>
    <property type="match status" value="2"/>
</dbReference>
<keyword evidence="8" id="KW-1185">Reference proteome</keyword>
<dbReference type="InterPro" id="IPR047187">
    <property type="entry name" value="SF1_C_Upf1"/>
</dbReference>
<evidence type="ECO:0000259" key="6">
    <source>
        <dbReference type="Pfam" id="PF13482"/>
    </source>
</evidence>
<dbReference type="PANTHER" id="PTHR43788:SF8">
    <property type="entry name" value="DNA-BINDING PROTEIN SMUBP-2"/>
    <property type="match status" value="1"/>
</dbReference>
<organism evidence="7 8">
    <name type="scientific">Simiduia aestuariiviva</name>
    <dbReference type="NCBI Taxonomy" id="1510459"/>
    <lineage>
        <taxon>Bacteria</taxon>
        <taxon>Pseudomonadati</taxon>
        <taxon>Pseudomonadota</taxon>
        <taxon>Gammaproteobacteria</taxon>
        <taxon>Cellvibrionales</taxon>
        <taxon>Cellvibrionaceae</taxon>
        <taxon>Simiduia</taxon>
    </lineage>
</organism>
<proteinExistence type="predicted"/>
<keyword evidence="1" id="KW-0547">Nucleotide-binding</keyword>